<keyword evidence="1" id="KW-0863">Zinc-finger</keyword>
<evidence type="ECO:0000259" key="2">
    <source>
        <dbReference type="PROSITE" id="PS50103"/>
    </source>
</evidence>
<accession>A0A1X7VIN8</accession>
<dbReference type="EnsemblMetazoa" id="Aqu2.1.40216_001">
    <property type="protein sequence ID" value="Aqu2.1.40216_001"/>
    <property type="gene ID" value="Aqu2.1.40216"/>
</dbReference>
<organism evidence="3">
    <name type="scientific">Amphimedon queenslandica</name>
    <name type="common">Sponge</name>
    <dbReference type="NCBI Taxonomy" id="400682"/>
    <lineage>
        <taxon>Eukaryota</taxon>
        <taxon>Metazoa</taxon>
        <taxon>Porifera</taxon>
        <taxon>Demospongiae</taxon>
        <taxon>Heteroscleromorpha</taxon>
        <taxon>Haplosclerida</taxon>
        <taxon>Niphatidae</taxon>
        <taxon>Amphimedon</taxon>
    </lineage>
</organism>
<feature type="domain" description="C3H1-type" evidence="2">
    <location>
        <begin position="61"/>
        <end position="91"/>
    </location>
</feature>
<evidence type="ECO:0000313" key="3">
    <source>
        <dbReference type="EnsemblMetazoa" id="Aqu2.1.40216_001"/>
    </source>
</evidence>
<proteinExistence type="predicted"/>
<dbReference type="InterPro" id="IPR000571">
    <property type="entry name" value="Znf_CCCH"/>
</dbReference>
<sequence length="111" mass="13039">MGGGQWLQYNINFREWAAATGLRKWREMNFSIYGRCLSHCLANLNPPPPNARNKNRAWQAKKRSGVCYPWNFDGRCDREDSGTCKFAHSCYYCKGSRRARDCQDKRRRVVK</sequence>
<dbReference type="PROSITE" id="PS50103">
    <property type="entry name" value="ZF_C3H1"/>
    <property type="match status" value="1"/>
</dbReference>
<keyword evidence="1" id="KW-0862">Zinc</keyword>
<dbReference type="OrthoDB" id="5985771at2759"/>
<reference evidence="3" key="1">
    <citation type="submission" date="2017-05" db="UniProtKB">
        <authorList>
            <consortium name="EnsemblMetazoa"/>
        </authorList>
    </citation>
    <scope>IDENTIFICATION</scope>
</reference>
<feature type="zinc finger region" description="C3H1-type" evidence="1">
    <location>
        <begin position="61"/>
        <end position="91"/>
    </location>
</feature>
<dbReference type="GO" id="GO:0008270">
    <property type="term" value="F:zinc ion binding"/>
    <property type="evidence" value="ECO:0007669"/>
    <property type="project" value="UniProtKB-KW"/>
</dbReference>
<name>A0A1X7VIN8_AMPQE</name>
<dbReference type="InParanoid" id="A0A1X7VIN8"/>
<dbReference type="AlphaFoldDB" id="A0A1X7VIN8"/>
<keyword evidence="1" id="KW-0479">Metal-binding</keyword>
<evidence type="ECO:0000256" key="1">
    <source>
        <dbReference type="PROSITE-ProRule" id="PRU00723"/>
    </source>
</evidence>
<protein>
    <recommendedName>
        <fullName evidence="2">C3H1-type domain-containing protein</fullName>
    </recommendedName>
</protein>